<comment type="similarity">
    <text evidence="1">Belongs to the UPF0162 family.</text>
</comment>
<comment type="caution">
    <text evidence="4">The sequence shown here is derived from an EMBL/GenBank/DDBJ whole genome shotgun (WGS) entry which is preliminary data.</text>
</comment>
<dbReference type="PANTHER" id="PTHR31350:SF21">
    <property type="entry name" value="F-BOX ONLY PROTEIN 21"/>
    <property type="match status" value="1"/>
</dbReference>
<sequence>MSDSPYLKPASTLTYFAALVADDASLHLLEAAAAIAQDRYPDFDVQAVLAEVDELARRLHQRLPADAAPAHRLRLLNHFFSQELGFAGNLNNYYEVDNSYVHRVLRTRRGIPVSLAVIYLELAAQIGLQACGVSFPGHFLIKLQLPQGDLVLDPLRCEPLSREALEEALQPFRADWTSPQPLERFLRPATPRQVLARMLRNLKEIHRSEGDASAWLAVQQRLVLLLPGEAAEWRDRGLAQEAVGHWQGAVEDLRRYLELSPDASDAPEIARRVQTLVARGAPPMH</sequence>
<dbReference type="Proteomes" id="UP000295357">
    <property type="component" value="Unassembled WGS sequence"/>
</dbReference>
<evidence type="ECO:0000256" key="2">
    <source>
        <dbReference type="PROSITE-ProRule" id="PRU00339"/>
    </source>
</evidence>
<organism evidence="4 5">
    <name type="scientific">Roseateles asaccharophilus</name>
    <dbReference type="NCBI Taxonomy" id="582607"/>
    <lineage>
        <taxon>Bacteria</taxon>
        <taxon>Pseudomonadati</taxon>
        <taxon>Pseudomonadota</taxon>
        <taxon>Betaproteobacteria</taxon>
        <taxon>Burkholderiales</taxon>
        <taxon>Sphaerotilaceae</taxon>
        <taxon>Roseateles</taxon>
    </lineage>
</organism>
<dbReference type="Gene3D" id="1.25.40.10">
    <property type="entry name" value="Tetratricopeptide repeat domain"/>
    <property type="match status" value="1"/>
</dbReference>
<dbReference type="Pfam" id="PF13369">
    <property type="entry name" value="Transglut_core2"/>
    <property type="match status" value="1"/>
</dbReference>
<dbReference type="RefSeq" id="WP_133604855.1">
    <property type="nucleotide sequence ID" value="NZ_JAUFPJ010000009.1"/>
</dbReference>
<reference evidence="4 5" key="1">
    <citation type="submission" date="2019-03" db="EMBL/GenBank/DDBJ databases">
        <title>Genomic Encyclopedia of Type Strains, Phase IV (KMG-IV): sequencing the most valuable type-strain genomes for metagenomic binning, comparative biology and taxonomic classification.</title>
        <authorList>
            <person name="Goeker M."/>
        </authorList>
    </citation>
    <scope>NUCLEOTIDE SEQUENCE [LARGE SCALE GENOMIC DNA]</scope>
    <source>
        <strain evidence="4 5">DSM 25082</strain>
    </source>
</reference>
<dbReference type="SUPFAM" id="SSF48452">
    <property type="entry name" value="TPR-like"/>
    <property type="match status" value="1"/>
</dbReference>
<dbReference type="InterPro" id="IPR019734">
    <property type="entry name" value="TPR_rpt"/>
</dbReference>
<dbReference type="EMBL" id="SNXE01000008">
    <property type="protein sequence ID" value="TDP06678.1"/>
    <property type="molecule type" value="Genomic_DNA"/>
</dbReference>
<dbReference type="Pfam" id="PF13371">
    <property type="entry name" value="TPR_9"/>
    <property type="match status" value="1"/>
</dbReference>
<dbReference type="AlphaFoldDB" id="A0A4R6MWS9"/>
<evidence type="ECO:0000313" key="4">
    <source>
        <dbReference type="EMBL" id="TDP06678.1"/>
    </source>
</evidence>
<feature type="repeat" description="TPR" evidence="2">
    <location>
        <begin position="230"/>
        <end position="263"/>
    </location>
</feature>
<dbReference type="InterPro" id="IPR011990">
    <property type="entry name" value="TPR-like_helical_dom_sf"/>
</dbReference>
<name>A0A4R6MWS9_9BURK</name>
<dbReference type="InterPro" id="IPR032698">
    <property type="entry name" value="SirB1_N"/>
</dbReference>
<dbReference type="PROSITE" id="PS50005">
    <property type="entry name" value="TPR"/>
    <property type="match status" value="1"/>
</dbReference>
<evidence type="ECO:0000259" key="3">
    <source>
        <dbReference type="Pfam" id="PF13369"/>
    </source>
</evidence>
<dbReference type="OrthoDB" id="232498at2"/>
<keyword evidence="2" id="KW-0802">TPR repeat</keyword>
<gene>
    <name evidence="4" type="ORF">DFR39_108150</name>
</gene>
<feature type="domain" description="Protein SirB1 N-terminal" evidence="3">
    <location>
        <begin position="47"/>
        <end position="200"/>
    </location>
</feature>
<evidence type="ECO:0000313" key="5">
    <source>
        <dbReference type="Proteomes" id="UP000295357"/>
    </source>
</evidence>
<evidence type="ECO:0000256" key="1">
    <source>
        <dbReference type="ARBA" id="ARBA00007100"/>
    </source>
</evidence>
<dbReference type="PANTHER" id="PTHR31350">
    <property type="entry name" value="SI:DKEY-261L7.2"/>
    <property type="match status" value="1"/>
</dbReference>
<proteinExistence type="inferred from homology"/>
<protein>
    <submittedName>
        <fullName evidence="4">Regulator of sirC expression with transglutaminase-like and TPR domain</fullName>
    </submittedName>
</protein>
<keyword evidence="5" id="KW-1185">Reference proteome</keyword>
<accession>A0A4R6MWS9</accession>